<protein>
    <submittedName>
        <fullName evidence="2">Uncharacterized protein</fullName>
    </submittedName>
</protein>
<organism evidence="2 3">
    <name type="scientific">Apiospora arundinis</name>
    <dbReference type="NCBI Taxonomy" id="335852"/>
    <lineage>
        <taxon>Eukaryota</taxon>
        <taxon>Fungi</taxon>
        <taxon>Dikarya</taxon>
        <taxon>Ascomycota</taxon>
        <taxon>Pezizomycotina</taxon>
        <taxon>Sordariomycetes</taxon>
        <taxon>Xylariomycetidae</taxon>
        <taxon>Amphisphaeriales</taxon>
        <taxon>Apiosporaceae</taxon>
        <taxon>Apiospora</taxon>
    </lineage>
</organism>
<sequence length="259" mass="28523">MVEHVDLRRVGLGRDIAAQQLHVPDALDAHVHEVDAVHHADVLVEARLRVLDGHPGARLEAVAQPDHELGYVADQDAVQQHVPGRHRGHLDGQLFFVVLLVVNVVFVFVLDHLPRRLLLLLLVRLLLLELLVLLEVLRPLRVLVVGHLLDHAQRVLELVALEAAGRGRPGDELRVVAELELVAVLVVLHDAGRDGALHAEAVIGRVPLRVEEVRVEQEPRVVGLVGVEVHRLPVRAGRGLHLVHGAGVLVERELGWVCC</sequence>
<dbReference type="EMBL" id="JAPCWZ010000007">
    <property type="protein sequence ID" value="KAK8857177.1"/>
    <property type="molecule type" value="Genomic_DNA"/>
</dbReference>
<name>A0ABR2I5I0_9PEZI</name>
<evidence type="ECO:0000256" key="1">
    <source>
        <dbReference type="SAM" id="Phobius"/>
    </source>
</evidence>
<keyword evidence="3" id="KW-1185">Reference proteome</keyword>
<reference evidence="2 3" key="1">
    <citation type="journal article" date="2024" name="IMA Fungus">
        <title>Apiospora arundinis, a panoply of carbohydrate-active enzymes and secondary metabolites.</title>
        <authorList>
            <person name="Sorensen T."/>
            <person name="Petersen C."/>
            <person name="Muurmann A.T."/>
            <person name="Christiansen J.V."/>
            <person name="Brundto M.L."/>
            <person name="Overgaard C.K."/>
            <person name="Boysen A.T."/>
            <person name="Wollenberg R.D."/>
            <person name="Larsen T.O."/>
            <person name="Sorensen J.L."/>
            <person name="Nielsen K.L."/>
            <person name="Sondergaard T.E."/>
        </authorList>
    </citation>
    <scope>NUCLEOTIDE SEQUENCE [LARGE SCALE GENOMIC DNA]</scope>
    <source>
        <strain evidence="2 3">AAU 773</strain>
    </source>
</reference>
<keyword evidence="1" id="KW-1133">Transmembrane helix</keyword>
<feature type="transmembrane region" description="Helical" evidence="1">
    <location>
        <begin position="94"/>
        <end position="111"/>
    </location>
</feature>
<gene>
    <name evidence="2" type="ORF">PGQ11_013089</name>
</gene>
<evidence type="ECO:0000313" key="2">
    <source>
        <dbReference type="EMBL" id="KAK8857177.1"/>
    </source>
</evidence>
<accession>A0ABR2I5I0</accession>
<proteinExistence type="predicted"/>
<dbReference type="Proteomes" id="UP001390339">
    <property type="component" value="Unassembled WGS sequence"/>
</dbReference>
<keyword evidence="1" id="KW-0812">Transmembrane</keyword>
<keyword evidence="1" id="KW-0472">Membrane</keyword>
<evidence type="ECO:0000313" key="3">
    <source>
        <dbReference type="Proteomes" id="UP001390339"/>
    </source>
</evidence>
<comment type="caution">
    <text evidence="2">The sequence shown here is derived from an EMBL/GenBank/DDBJ whole genome shotgun (WGS) entry which is preliminary data.</text>
</comment>